<sequence length="215" mass="23836">MEQTQKPGQIIILNGVPRSGKSNVVTAIQETFDGLWMNLGVDTFMQATPERYLPGIGLRPGGELQDIELFVPVLYRAMYESIAAHSRLGLNVVVDVGHHDAYAIGRGILFDCAKRLSGLPVLFAGVRCPIEIVMERRRNTGRMPESSVDSPVPPPVRLWQHEVHIPGIYDLEIDTSTSSPSEYAQMIRQHLEYGPAPSASERLATMTSQQDRAEQ</sequence>
<dbReference type="InterPro" id="IPR027417">
    <property type="entry name" value="P-loop_NTPase"/>
</dbReference>
<feature type="compositionally biased region" description="Polar residues" evidence="1">
    <location>
        <begin position="205"/>
        <end position="215"/>
    </location>
</feature>
<feature type="region of interest" description="Disordered" evidence="1">
    <location>
        <begin position="194"/>
        <end position="215"/>
    </location>
</feature>
<protein>
    <submittedName>
        <fullName evidence="2">O-phosphotransferase</fullName>
        <ecNumber evidence="2">2.7.1.-</ecNumber>
    </submittedName>
</protein>
<organism evidence="2 3">
    <name type="scientific">Microcoleus asticus IPMA8</name>
    <dbReference type="NCBI Taxonomy" id="2563858"/>
    <lineage>
        <taxon>Bacteria</taxon>
        <taxon>Bacillati</taxon>
        <taxon>Cyanobacteriota</taxon>
        <taxon>Cyanophyceae</taxon>
        <taxon>Oscillatoriophycideae</taxon>
        <taxon>Oscillatoriales</taxon>
        <taxon>Microcoleaceae</taxon>
        <taxon>Microcoleus</taxon>
        <taxon>Microcoleus asticus</taxon>
    </lineage>
</organism>
<keyword evidence="2" id="KW-0808">Transferase</keyword>
<reference evidence="2 3" key="1">
    <citation type="journal article" date="2020" name="Sci. Rep.">
        <title>A novel cyanobacterial geosmin producer, revising GeoA distribution and dispersion patterns in Bacteria.</title>
        <authorList>
            <person name="Churro C."/>
            <person name="Semedo-Aguiar A.P."/>
            <person name="Silva A.D."/>
            <person name="Pereira-Leal J.B."/>
            <person name="Leite R.B."/>
        </authorList>
    </citation>
    <scope>NUCLEOTIDE SEQUENCE [LARGE SCALE GENOMIC DNA]</scope>
    <source>
        <strain evidence="2 3">IPMA8</strain>
    </source>
</reference>
<dbReference type="PIRSF" id="PIRSF007531">
    <property type="entry name" value="CPT"/>
    <property type="match status" value="1"/>
</dbReference>
<proteinExistence type="predicted"/>
<dbReference type="InterPro" id="IPR012853">
    <property type="entry name" value="CPT"/>
</dbReference>
<gene>
    <name evidence="2" type="ORF">E5S67_06233</name>
</gene>
<dbReference type="Pfam" id="PF07931">
    <property type="entry name" value="CPT"/>
    <property type="match status" value="1"/>
</dbReference>
<dbReference type="EMBL" id="SRRZ01000227">
    <property type="protein sequence ID" value="NQE38448.1"/>
    <property type="molecule type" value="Genomic_DNA"/>
</dbReference>
<evidence type="ECO:0000313" key="3">
    <source>
        <dbReference type="Proteomes" id="UP000702425"/>
    </source>
</evidence>
<evidence type="ECO:0000313" key="2">
    <source>
        <dbReference type="EMBL" id="NQE38448.1"/>
    </source>
</evidence>
<dbReference type="EC" id="2.7.1.-" evidence="2"/>
<keyword evidence="3" id="KW-1185">Reference proteome</keyword>
<evidence type="ECO:0000256" key="1">
    <source>
        <dbReference type="SAM" id="MobiDB-lite"/>
    </source>
</evidence>
<name>A0ABX2D8H2_9CYAN</name>
<comment type="caution">
    <text evidence="2">The sequence shown here is derived from an EMBL/GenBank/DDBJ whole genome shotgun (WGS) entry which is preliminary data.</text>
</comment>
<dbReference type="RefSeq" id="WP_172193153.1">
    <property type="nucleotide sequence ID" value="NZ_CAWPPK010000143.1"/>
</dbReference>
<accession>A0ABX2D8H2</accession>
<dbReference type="Gene3D" id="3.40.50.300">
    <property type="entry name" value="P-loop containing nucleotide triphosphate hydrolases"/>
    <property type="match status" value="1"/>
</dbReference>
<dbReference type="GO" id="GO:0016740">
    <property type="term" value="F:transferase activity"/>
    <property type="evidence" value="ECO:0007669"/>
    <property type="project" value="UniProtKB-KW"/>
</dbReference>
<dbReference type="Proteomes" id="UP000702425">
    <property type="component" value="Unassembled WGS sequence"/>
</dbReference>
<dbReference type="SUPFAM" id="SSF52540">
    <property type="entry name" value="P-loop containing nucleoside triphosphate hydrolases"/>
    <property type="match status" value="1"/>
</dbReference>